<sequence length="263" mass="29648">MAVVTELCPEEIAKEATEEPKRGLKAFVRVLKDPGTRPTHGEKRWLVTYLNVNGLDALTLWDSGSTSTAMSPPFADVSKALVFRLTNPVVLQLGTVGSRSRINFGTKSNIVSDGYTGPGYFDVVNIDKYDVIIGTPFMHEHGVVLDFNTKCVQIGNPRKAKRDCKGKQQKTEYTEDDIPELKQAWYNEYEELLQGVPETMPPFRAVNHEIPLIDPTQKYRYHLPRCPNSLKAEFNEKVEKYTRASWWTLASANQAAPMLCLPK</sequence>
<name>A0A2H3CM84_ARMGA</name>
<gene>
    <name evidence="1" type="ORF">ARMGADRAFT_943807</name>
</gene>
<dbReference type="AlphaFoldDB" id="A0A2H3CM84"/>
<dbReference type="STRING" id="47427.A0A2H3CM84"/>
<dbReference type="CDD" id="cd00303">
    <property type="entry name" value="retropepsin_like"/>
    <property type="match status" value="1"/>
</dbReference>
<dbReference type="InterPro" id="IPR021109">
    <property type="entry name" value="Peptidase_aspartic_dom_sf"/>
</dbReference>
<dbReference type="InParanoid" id="A0A2H3CM84"/>
<evidence type="ECO:0000313" key="2">
    <source>
        <dbReference type="Proteomes" id="UP000217790"/>
    </source>
</evidence>
<organism evidence="1 2">
    <name type="scientific">Armillaria gallica</name>
    <name type="common">Bulbous honey fungus</name>
    <name type="synonym">Armillaria bulbosa</name>
    <dbReference type="NCBI Taxonomy" id="47427"/>
    <lineage>
        <taxon>Eukaryota</taxon>
        <taxon>Fungi</taxon>
        <taxon>Dikarya</taxon>
        <taxon>Basidiomycota</taxon>
        <taxon>Agaricomycotina</taxon>
        <taxon>Agaricomycetes</taxon>
        <taxon>Agaricomycetidae</taxon>
        <taxon>Agaricales</taxon>
        <taxon>Marasmiineae</taxon>
        <taxon>Physalacriaceae</taxon>
        <taxon>Armillaria</taxon>
    </lineage>
</organism>
<dbReference type="EMBL" id="KZ293700">
    <property type="protein sequence ID" value="PBK84135.1"/>
    <property type="molecule type" value="Genomic_DNA"/>
</dbReference>
<feature type="non-terminal residue" evidence="1">
    <location>
        <position position="263"/>
    </location>
</feature>
<dbReference type="OrthoDB" id="3254954at2759"/>
<reference evidence="2" key="1">
    <citation type="journal article" date="2017" name="Nat. Ecol. Evol.">
        <title>Genome expansion and lineage-specific genetic innovations in the forest pathogenic fungi Armillaria.</title>
        <authorList>
            <person name="Sipos G."/>
            <person name="Prasanna A.N."/>
            <person name="Walter M.C."/>
            <person name="O'Connor E."/>
            <person name="Balint B."/>
            <person name="Krizsan K."/>
            <person name="Kiss B."/>
            <person name="Hess J."/>
            <person name="Varga T."/>
            <person name="Slot J."/>
            <person name="Riley R."/>
            <person name="Boka B."/>
            <person name="Rigling D."/>
            <person name="Barry K."/>
            <person name="Lee J."/>
            <person name="Mihaltcheva S."/>
            <person name="LaButti K."/>
            <person name="Lipzen A."/>
            <person name="Waldron R."/>
            <person name="Moloney N.M."/>
            <person name="Sperisen C."/>
            <person name="Kredics L."/>
            <person name="Vagvoelgyi C."/>
            <person name="Patrignani A."/>
            <person name="Fitzpatrick D."/>
            <person name="Nagy I."/>
            <person name="Doyle S."/>
            <person name="Anderson J.B."/>
            <person name="Grigoriev I.V."/>
            <person name="Gueldener U."/>
            <person name="Muensterkoetter M."/>
            <person name="Nagy L.G."/>
        </authorList>
    </citation>
    <scope>NUCLEOTIDE SEQUENCE [LARGE SCALE GENOMIC DNA]</scope>
    <source>
        <strain evidence="2">Ar21-2</strain>
    </source>
</reference>
<keyword evidence="2" id="KW-1185">Reference proteome</keyword>
<dbReference type="SUPFAM" id="SSF50630">
    <property type="entry name" value="Acid proteases"/>
    <property type="match status" value="1"/>
</dbReference>
<evidence type="ECO:0000313" key="1">
    <source>
        <dbReference type="EMBL" id="PBK84135.1"/>
    </source>
</evidence>
<dbReference type="Proteomes" id="UP000217790">
    <property type="component" value="Unassembled WGS sequence"/>
</dbReference>
<proteinExistence type="predicted"/>
<dbReference type="Gene3D" id="2.40.70.10">
    <property type="entry name" value="Acid Proteases"/>
    <property type="match status" value="1"/>
</dbReference>
<accession>A0A2H3CM84</accession>
<protein>
    <submittedName>
        <fullName evidence="1">Uncharacterized protein</fullName>
    </submittedName>
</protein>
<dbReference type="OMA" id="MAVMNEE"/>